<dbReference type="InterPro" id="IPR036942">
    <property type="entry name" value="Beta-barrel_TonB_sf"/>
</dbReference>
<evidence type="ECO:0000256" key="1">
    <source>
        <dbReference type="ARBA" id="ARBA00004571"/>
    </source>
</evidence>
<dbReference type="RefSeq" id="WP_379790348.1">
    <property type="nucleotide sequence ID" value="NZ_JBHSQB010000004.1"/>
</dbReference>
<evidence type="ECO:0000256" key="5">
    <source>
        <dbReference type="ARBA" id="ARBA00023136"/>
    </source>
</evidence>
<organism evidence="9 10">
    <name type="scientific">Flavobacterium qiangtangense</name>
    <dbReference type="NCBI Taxonomy" id="1442595"/>
    <lineage>
        <taxon>Bacteria</taxon>
        <taxon>Pseudomonadati</taxon>
        <taxon>Bacteroidota</taxon>
        <taxon>Flavobacteriia</taxon>
        <taxon>Flavobacteriales</taxon>
        <taxon>Flavobacteriaceae</taxon>
        <taxon>Flavobacterium</taxon>
    </lineage>
</organism>
<dbReference type="InterPro" id="IPR037066">
    <property type="entry name" value="Plug_dom_sf"/>
</dbReference>
<dbReference type="SUPFAM" id="SSF56935">
    <property type="entry name" value="Porins"/>
    <property type="match status" value="1"/>
</dbReference>
<name>A0ABW1PLN0_9FLAO</name>
<evidence type="ECO:0000313" key="10">
    <source>
        <dbReference type="Proteomes" id="UP001596287"/>
    </source>
</evidence>
<dbReference type="EMBL" id="JBHSQB010000004">
    <property type="protein sequence ID" value="MFC6095692.1"/>
    <property type="molecule type" value="Genomic_DNA"/>
</dbReference>
<dbReference type="InterPro" id="IPR012910">
    <property type="entry name" value="Plug_dom"/>
</dbReference>
<dbReference type="Gene3D" id="2.40.170.20">
    <property type="entry name" value="TonB-dependent receptor, beta-barrel domain"/>
    <property type="match status" value="1"/>
</dbReference>
<comment type="caution">
    <text evidence="9">The sequence shown here is derived from an EMBL/GenBank/DDBJ whole genome shotgun (WGS) entry which is preliminary data.</text>
</comment>
<dbReference type="SUPFAM" id="SSF49464">
    <property type="entry name" value="Carboxypeptidase regulatory domain-like"/>
    <property type="match status" value="1"/>
</dbReference>
<evidence type="ECO:0000256" key="6">
    <source>
        <dbReference type="ARBA" id="ARBA00023237"/>
    </source>
</evidence>
<dbReference type="Gene3D" id="2.170.130.10">
    <property type="entry name" value="TonB-dependent receptor, plug domain"/>
    <property type="match status" value="1"/>
</dbReference>
<dbReference type="Gene3D" id="2.60.40.1120">
    <property type="entry name" value="Carboxypeptidase-like, regulatory domain"/>
    <property type="match status" value="1"/>
</dbReference>
<protein>
    <submittedName>
        <fullName evidence="9">SusC/RagA family TonB-linked outer membrane protein</fullName>
    </submittedName>
</protein>
<reference evidence="10" key="1">
    <citation type="journal article" date="2019" name="Int. J. Syst. Evol. Microbiol.">
        <title>The Global Catalogue of Microorganisms (GCM) 10K type strain sequencing project: providing services to taxonomists for standard genome sequencing and annotation.</title>
        <authorList>
            <consortium name="The Broad Institute Genomics Platform"/>
            <consortium name="The Broad Institute Genome Sequencing Center for Infectious Disease"/>
            <person name="Wu L."/>
            <person name="Ma J."/>
        </authorList>
    </citation>
    <scope>NUCLEOTIDE SEQUENCE [LARGE SCALE GENOMIC DNA]</scope>
    <source>
        <strain evidence="10">CCUG 49679</strain>
    </source>
</reference>
<dbReference type="InterPro" id="IPR023996">
    <property type="entry name" value="TonB-dep_OMP_SusC/RagA"/>
</dbReference>
<comment type="subcellular location">
    <subcellularLocation>
        <location evidence="1 7">Cell outer membrane</location>
        <topology evidence="1 7">Multi-pass membrane protein</topology>
    </subcellularLocation>
</comment>
<evidence type="ECO:0000256" key="2">
    <source>
        <dbReference type="ARBA" id="ARBA00022448"/>
    </source>
</evidence>
<evidence type="ECO:0000259" key="8">
    <source>
        <dbReference type="Pfam" id="PF07715"/>
    </source>
</evidence>
<evidence type="ECO:0000256" key="4">
    <source>
        <dbReference type="ARBA" id="ARBA00022692"/>
    </source>
</evidence>
<keyword evidence="2 7" id="KW-0813">Transport</keyword>
<keyword evidence="3 7" id="KW-1134">Transmembrane beta strand</keyword>
<dbReference type="PROSITE" id="PS52016">
    <property type="entry name" value="TONB_DEPENDENT_REC_3"/>
    <property type="match status" value="1"/>
</dbReference>
<dbReference type="Pfam" id="PF13715">
    <property type="entry name" value="CarbopepD_reg_2"/>
    <property type="match status" value="1"/>
</dbReference>
<dbReference type="NCBIfam" id="TIGR04056">
    <property type="entry name" value="OMP_RagA_SusC"/>
    <property type="match status" value="1"/>
</dbReference>
<evidence type="ECO:0000256" key="7">
    <source>
        <dbReference type="PROSITE-ProRule" id="PRU01360"/>
    </source>
</evidence>
<proteinExistence type="inferred from homology"/>
<keyword evidence="4 7" id="KW-0812">Transmembrane</keyword>
<keyword evidence="5 7" id="KW-0472">Membrane</keyword>
<dbReference type="InterPro" id="IPR039426">
    <property type="entry name" value="TonB-dep_rcpt-like"/>
</dbReference>
<comment type="similarity">
    <text evidence="7">Belongs to the TonB-dependent receptor family.</text>
</comment>
<keyword evidence="6 7" id="KW-0998">Cell outer membrane</keyword>
<evidence type="ECO:0000256" key="3">
    <source>
        <dbReference type="ARBA" id="ARBA00022452"/>
    </source>
</evidence>
<gene>
    <name evidence="9" type="ORF">ACFPVY_03455</name>
</gene>
<dbReference type="Pfam" id="PF07715">
    <property type="entry name" value="Plug"/>
    <property type="match status" value="1"/>
</dbReference>
<keyword evidence="10" id="KW-1185">Reference proteome</keyword>
<dbReference type="InterPro" id="IPR023997">
    <property type="entry name" value="TonB-dep_OMP_SusC/RagA_CS"/>
</dbReference>
<feature type="domain" description="TonB-dependent receptor plug" evidence="8">
    <location>
        <begin position="138"/>
        <end position="261"/>
    </location>
</feature>
<evidence type="ECO:0000313" key="9">
    <source>
        <dbReference type="EMBL" id="MFC6095692.1"/>
    </source>
</evidence>
<dbReference type="NCBIfam" id="TIGR04057">
    <property type="entry name" value="SusC_RagA_signa"/>
    <property type="match status" value="1"/>
</dbReference>
<dbReference type="InterPro" id="IPR008969">
    <property type="entry name" value="CarboxyPept-like_regulatory"/>
</dbReference>
<dbReference type="Proteomes" id="UP001596287">
    <property type="component" value="Unassembled WGS sequence"/>
</dbReference>
<accession>A0ABW1PLN0</accession>
<sequence>MKNHSLFGYGHRIFCYVLVGCTLSNTRSAFAHSPLGIAAINNVFLQRQVTGAVTDASGPLAGVSVAVKGTATMTLTDAEGRYVINASKGDVLVFTFLGYANQELTANGSIVNATLISNVQTLQEVTVNAGYYSVKESERTGNIARITADDIKNQPVANVLATMQGRMAGVSITQNTGTPGGGFEIQIRGQNSLRADGNRPMYIIDGVPYDSESLTDGFTSGVLAGKPSPLNSIPPEQIASIEVLKDADATAIYGSRGENGVVLITTKKAKGGKTAFSARFTRGAGRATRFMKLMNTQQYLAMRREAFANDGITEYPEYAYDVNGTWDQNRYTDWQQTLLGGMAEFSTVNTSIGGGSEHTSFLISGGFSEQSTVFEGNFKYKTGNVKASLSHESADSKIKLAFAAGLTRQDNNLPGTDFTTEAIGLAPNAPALYDAGGNLNWENSTFNNPLRNILGTYVSNTDDLLSNLKLAYAIAEGWEASVGLGYTATELTERNLNPSTMYMPAMGIGPEGSYIGVTRASRNSWIIEPQLRWQKEYKRHRIDILGGGTFQSQQGESLVQLGVGFSSNSLIGNLAAASQTITMGSDKSEYRYQAFFARANYVFNNKLILNLTGRRDGSSRFGPGRQFANFGAIGLAWLFHKEKLFSDQSLLSFGKLRGSYGLTGSDQIGNYQYRDTYSSSGTSYNGMVGLQPSRLYNPNFAWETNEKLEAGLELGLFKDKIMLTIAYYRNLSANQLTGIPLPGTTGFQTVQANLDATVRNTGLECTFRTANIESADFSWTTSFNLTFSKNRLISFPGLEGSTYAEKYQLGESLNIQKLYHYEGINPQTGLYQFTDANGDGTVNYLDKTAVANFSPKYYGGFQNEFRYKKLRLDFLFQFVKQQNRDFSRSMGFGGDMRNQATAVLDHTILGGATGSTQIYTAGFNSDAVMASAKYGASDAIVGDASFIRLKNVSIVWEMPVQKTTGVACQLTVQAQNLLTWTRFKGGDPEFTNGGYLPPMRTITAGIGLSF</sequence>